<gene>
    <name evidence="3" type="ORF">WJX72_012247</name>
</gene>
<evidence type="ECO:0000256" key="1">
    <source>
        <dbReference type="SAM" id="MobiDB-lite"/>
    </source>
</evidence>
<protein>
    <recommendedName>
        <fullName evidence="2">GLTSCR protein conserved domain-containing protein</fullName>
    </recommendedName>
</protein>
<dbReference type="Proteomes" id="UP001489004">
    <property type="component" value="Unassembled WGS sequence"/>
</dbReference>
<evidence type="ECO:0000259" key="2">
    <source>
        <dbReference type="Pfam" id="PF15249"/>
    </source>
</evidence>
<dbReference type="EMBL" id="JALJOR010000003">
    <property type="protein sequence ID" value="KAK9820607.1"/>
    <property type="molecule type" value="Genomic_DNA"/>
</dbReference>
<comment type="caution">
    <text evidence="3">The sequence shown here is derived from an EMBL/GenBank/DDBJ whole genome shotgun (WGS) entry which is preliminary data.</text>
</comment>
<dbReference type="PANTHER" id="PTHR15572:SF0">
    <property type="entry name" value="GLUTAMINE-RICH PROTEIN-RELATED"/>
    <property type="match status" value="1"/>
</dbReference>
<evidence type="ECO:0000313" key="3">
    <source>
        <dbReference type="EMBL" id="KAK9820607.1"/>
    </source>
</evidence>
<reference evidence="3 4" key="1">
    <citation type="journal article" date="2024" name="Nat. Commun.">
        <title>Phylogenomics reveals the evolutionary origins of lichenization in chlorophyte algae.</title>
        <authorList>
            <person name="Puginier C."/>
            <person name="Libourel C."/>
            <person name="Otte J."/>
            <person name="Skaloud P."/>
            <person name="Haon M."/>
            <person name="Grisel S."/>
            <person name="Petersen M."/>
            <person name="Berrin J.G."/>
            <person name="Delaux P.M."/>
            <person name="Dal Grande F."/>
            <person name="Keller J."/>
        </authorList>
    </citation>
    <scope>NUCLEOTIDE SEQUENCE [LARGE SCALE GENOMIC DNA]</scope>
    <source>
        <strain evidence="3 4">SAG 2043</strain>
    </source>
</reference>
<organism evidence="3 4">
    <name type="scientific">[Myrmecia] bisecta</name>
    <dbReference type="NCBI Taxonomy" id="41462"/>
    <lineage>
        <taxon>Eukaryota</taxon>
        <taxon>Viridiplantae</taxon>
        <taxon>Chlorophyta</taxon>
        <taxon>core chlorophytes</taxon>
        <taxon>Trebouxiophyceae</taxon>
        <taxon>Trebouxiales</taxon>
        <taxon>Trebouxiaceae</taxon>
        <taxon>Myrmecia</taxon>
    </lineage>
</organism>
<proteinExistence type="predicted"/>
<evidence type="ECO:0000313" key="4">
    <source>
        <dbReference type="Proteomes" id="UP001489004"/>
    </source>
</evidence>
<feature type="domain" description="GLTSCR protein conserved" evidence="2">
    <location>
        <begin position="16"/>
        <end position="86"/>
    </location>
</feature>
<sequence length="113" mass="12597">MQQLAQKRQLERVLEDCKRVCNPDVTTPFSSLADAVDRLLPYHILAGETAEEADAEEAATGTSCIGCARRLGRQSKPKRHMKSGSAMRWKHSTRQPPRSRPASTISSESRKMC</sequence>
<dbReference type="PANTHER" id="PTHR15572">
    <property type="entry name" value="GLIOMA TUMOR SUPPRESSOR CANDIDATE REGION GENE 1"/>
    <property type="match status" value="1"/>
</dbReference>
<feature type="compositionally biased region" description="Basic residues" evidence="1">
    <location>
        <begin position="70"/>
        <end position="93"/>
    </location>
</feature>
<name>A0AAW1QH15_9CHLO</name>
<dbReference type="InterPro" id="IPR015671">
    <property type="entry name" value="GSCR1_dom"/>
</dbReference>
<dbReference type="GO" id="GO:0016514">
    <property type="term" value="C:SWI/SNF complex"/>
    <property type="evidence" value="ECO:0007669"/>
    <property type="project" value="TreeGrafter"/>
</dbReference>
<dbReference type="GO" id="GO:0045893">
    <property type="term" value="P:positive regulation of DNA-templated transcription"/>
    <property type="evidence" value="ECO:0007669"/>
    <property type="project" value="TreeGrafter"/>
</dbReference>
<feature type="region of interest" description="Disordered" evidence="1">
    <location>
        <begin position="70"/>
        <end position="113"/>
    </location>
</feature>
<dbReference type="AlphaFoldDB" id="A0AAW1QH15"/>
<accession>A0AAW1QH15</accession>
<dbReference type="Pfam" id="PF15249">
    <property type="entry name" value="GLTSCR1"/>
    <property type="match status" value="1"/>
</dbReference>
<keyword evidence="4" id="KW-1185">Reference proteome</keyword>
<dbReference type="InterPro" id="IPR052438">
    <property type="entry name" value="Chromatin_remod/trans_coact"/>
</dbReference>